<dbReference type="RefSeq" id="WP_220249536.1">
    <property type="nucleotide sequence ID" value="NZ_JAICCF010000001.1"/>
</dbReference>
<reference evidence="2 3" key="1">
    <citation type="submission" date="2021-08" db="EMBL/GenBank/DDBJ databases">
        <title>The genome sequence of Chitinophaga sp. B61.</title>
        <authorList>
            <person name="Zhang X."/>
        </authorList>
    </citation>
    <scope>NUCLEOTIDE SEQUENCE [LARGE SCALE GENOMIC DNA]</scope>
    <source>
        <strain evidence="2 3">B61</strain>
    </source>
</reference>
<accession>A0ABS7GCW8</accession>
<evidence type="ECO:0000313" key="2">
    <source>
        <dbReference type="EMBL" id="MBW8684358.1"/>
    </source>
</evidence>
<evidence type="ECO:0000256" key="1">
    <source>
        <dbReference type="SAM" id="Phobius"/>
    </source>
</evidence>
<keyword evidence="1" id="KW-0812">Transmembrane</keyword>
<dbReference type="EMBL" id="JAICCF010000001">
    <property type="protein sequence ID" value="MBW8684358.1"/>
    <property type="molecule type" value="Genomic_DNA"/>
</dbReference>
<keyword evidence="3" id="KW-1185">Reference proteome</keyword>
<organism evidence="2 3">
    <name type="scientific">Chitinophaga rhizophila</name>
    <dbReference type="NCBI Taxonomy" id="2866212"/>
    <lineage>
        <taxon>Bacteria</taxon>
        <taxon>Pseudomonadati</taxon>
        <taxon>Bacteroidota</taxon>
        <taxon>Chitinophagia</taxon>
        <taxon>Chitinophagales</taxon>
        <taxon>Chitinophagaceae</taxon>
        <taxon>Chitinophaga</taxon>
    </lineage>
</organism>
<evidence type="ECO:0000313" key="3">
    <source>
        <dbReference type="Proteomes" id="UP000812961"/>
    </source>
</evidence>
<name>A0ABS7GCW8_9BACT</name>
<sequence>MKSMDLFKLLLVLLPAMLLIYVFLIRGWLDNTPGIGGGGYDLTNMYTLAGTGMYLVVLNLFFLIQGAIDNKYYLLAGILLLVIVVVIAVRTF</sequence>
<keyword evidence="1" id="KW-0472">Membrane</keyword>
<proteinExistence type="predicted"/>
<protein>
    <submittedName>
        <fullName evidence="2">Uncharacterized protein</fullName>
    </submittedName>
</protein>
<gene>
    <name evidence="2" type="ORF">K1Y79_08435</name>
</gene>
<dbReference type="Proteomes" id="UP000812961">
    <property type="component" value="Unassembled WGS sequence"/>
</dbReference>
<keyword evidence="1" id="KW-1133">Transmembrane helix</keyword>
<comment type="caution">
    <text evidence="2">The sequence shown here is derived from an EMBL/GenBank/DDBJ whole genome shotgun (WGS) entry which is preliminary data.</text>
</comment>
<feature type="transmembrane region" description="Helical" evidence="1">
    <location>
        <begin position="7"/>
        <end position="25"/>
    </location>
</feature>
<feature type="transmembrane region" description="Helical" evidence="1">
    <location>
        <begin position="45"/>
        <end position="65"/>
    </location>
</feature>
<feature type="transmembrane region" description="Helical" evidence="1">
    <location>
        <begin position="72"/>
        <end position="89"/>
    </location>
</feature>